<dbReference type="AlphaFoldDB" id="A0A655CCG7"/>
<dbReference type="EMBL" id="CQPC01000018">
    <property type="protein sequence ID" value="CNU05368.1"/>
    <property type="molecule type" value="Genomic_DNA"/>
</dbReference>
<evidence type="ECO:0000313" key="1">
    <source>
        <dbReference type="EMBL" id="CNU05368.1"/>
    </source>
</evidence>
<name>A0A655CCG7_SALET</name>
<protein>
    <submittedName>
        <fullName evidence="1">Uncharacterized protein</fullName>
    </submittedName>
</protein>
<evidence type="ECO:0000313" key="2">
    <source>
        <dbReference type="Proteomes" id="UP000039541"/>
    </source>
</evidence>
<organism evidence="1 2">
    <name type="scientific">Salmonella enterica subsp. enterica serovar Bovismorbificans</name>
    <dbReference type="NCBI Taxonomy" id="58097"/>
    <lineage>
        <taxon>Bacteria</taxon>
        <taxon>Pseudomonadati</taxon>
        <taxon>Pseudomonadota</taxon>
        <taxon>Gammaproteobacteria</taxon>
        <taxon>Enterobacterales</taxon>
        <taxon>Enterobacteriaceae</taxon>
        <taxon>Salmonella</taxon>
    </lineage>
</organism>
<reference evidence="1 2" key="1">
    <citation type="submission" date="2015-03" db="EMBL/GenBank/DDBJ databases">
        <authorList>
            <consortium name="Pathogen Informatics"/>
        </authorList>
    </citation>
    <scope>NUCLEOTIDE SEQUENCE [LARGE SCALE GENOMIC DNA]</scope>
    <source>
        <strain evidence="1 2">3476</strain>
    </source>
</reference>
<dbReference type="Proteomes" id="UP000039541">
    <property type="component" value="Unassembled WGS sequence"/>
</dbReference>
<gene>
    <name evidence="1" type="ORF">ERS008202_01759</name>
</gene>
<proteinExistence type="predicted"/>
<sequence>MIVLIRFADMKLDGNLREKRIQFFTFKILAGFKNNAIIPRRGSFFGPQCFNTSILVGMPGV</sequence>
<accession>A0A655CCG7</accession>